<evidence type="ECO:0000259" key="1">
    <source>
        <dbReference type="Pfam" id="PF23455"/>
    </source>
</evidence>
<dbReference type="InterPro" id="IPR055553">
    <property type="entry name" value="DUF7129"/>
</dbReference>
<sequence length="49" mass="5152">MPAIDIDPYRASEGLFECVGCGSRTQSGSHPGTCPSCGNHVQNLSVSRE</sequence>
<dbReference type="EMBL" id="JBHTAG010000002">
    <property type="protein sequence ID" value="MFC7096503.1"/>
    <property type="molecule type" value="Genomic_DNA"/>
</dbReference>
<comment type="caution">
    <text evidence="2">The sequence shown here is derived from an EMBL/GenBank/DDBJ whole genome shotgun (WGS) entry which is preliminary data.</text>
</comment>
<accession>A0ABD5WVH3</accession>
<dbReference type="Pfam" id="PF23455">
    <property type="entry name" value="DUF7129"/>
    <property type="match status" value="1"/>
</dbReference>
<evidence type="ECO:0000313" key="2">
    <source>
        <dbReference type="EMBL" id="MFC7096503.1"/>
    </source>
</evidence>
<feature type="domain" description="DUF7129" evidence="1">
    <location>
        <begin position="5"/>
        <end position="49"/>
    </location>
</feature>
<dbReference type="RefSeq" id="WP_276239027.1">
    <property type="nucleotide sequence ID" value="NZ_CP119989.1"/>
</dbReference>
<dbReference type="SUPFAM" id="SSF57802">
    <property type="entry name" value="Rubredoxin-like"/>
    <property type="match status" value="1"/>
</dbReference>
<dbReference type="NCBIfam" id="NF033497">
    <property type="entry name" value="rubre_like_arch"/>
    <property type="match status" value="1"/>
</dbReference>
<name>A0ABD5WVH3_9EURY</name>
<keyword evidence="3" id="KW-1185">Reference proteome</keyword>
<proteinExistence type="predicted"/>
<protein>
    <submittedName>
        <fullName evidence="2">Rubrerythrin-like domain-containing protein</fullName>
    </submittedName>
</protein>
<dbReference type="AlphaFoldDB" id="A0ABD5WVH3"/>
<evidence type="ECO:0000313" key="3">
    <source>
        <dbReference type="Proteomes" id="UP001596388"/>
    </source>
</evidence>
<organism evidence="2 3">
    <name type="scientific">Halobaculum marinum</name>
    <dbReference type="NCBI Taxonomy" id="3031996"/>
    <lineage>
        <taxon>Archaea</taxon>
        <taxon>Methanobacteriati</taxon>
        <taxon>Methanobacteriota</taxon>
        <taxon>Stenosarchaea group</taxon>
        <taxon>Halobacteria</taxon>
        <taxon>Halobacteriales</taxon>
        <taxon>Haloferacaceae</taxon>
        <taxon>Halobaculum</taxon>
    </lineage>
</organism>
<dbReference type="Proteomes" id="UP001596388">
    <property type="component" value="Unassembled WGS sequence"/>
</dbReference>
<dbReference type="GeneID" id="79269607"/>
<gene>
    <name evidence="2" type="ORF">ACFQKD_04230</name>
</gene>
<reference evidence="2 3" key="1">
    <citation type="journal article" date="2019" name="Int. J. Syst. Evol. Microbiol.">
        <title>The Global Catalogue of Microorganisms (GCM) 10K type strain sequencing project: providing services to taxonomists for standard genome sequencing and annotation.</title>
        <authorList>
            <consortium name="The Broad Institute Genomics Platform"/>
            <consortium name="The Broad Institute Genome Sequencing Center for Infectious Disease"/>
            <person name="Wu L."/>
            <person name="Ma J."/>
        </authorList>
    </citation>
    <scope>NUCLEOTIDE SEQUENCE [LARGE SCALE GENOMIC DNA]</scope>
    <source>
        <strain evidence="2 3">DT55</strain>
    </source>
</reference>